<name>A0A1T5EVW7_9BACT</name>
<dbReference type="STRING" id="889453.SAMN03080601_01426"/>
<proteinExistence type="predicted"/>
<evidence type="ECO:0000313" key="4">
    <source>
        <dbReference type="EMBL" id="SKB88114.1"/>
    </source>
</evidence>
<dbReference type="KEGG" id="asx:CDL62_01945"/>
<dbReference type="PANTHER" id="PTHR43818:SF11">
    <property type="entry name" value="BCDNA.GH03377"/>
    <property type="match status" value="1"/>
</dbReference>
<dbReference type="GO" id="GO:0000166">
    <property type="term" value="F:nucleotide binding"/>
    <property type="evidence" value="ECO:0007669"/>
    <property type="project" value="InterPro"/>
</dbReference>
<organism evidence="4 5">
    <name type="scientific">Alkalitalea saponilacus</name>
    <dbReference type="NCBI Taxonomy" id="889453"/>
    <lineage>
        <taxon>Bacteria</taxon>
        <taxon>Pseudomonadati</taxon>
        <taxon>Bacteroidota</taxon>
        <taxon>Bacteroidia</taxon>
        <taxon>Marinilabiliales</taxon>
        <taxon>Marinilabiliaceae</taxon>
        <taxon>Alkalitalea</taxon>
    </lineage>
</organism>
<reference evidence="4 5" key="1">
    <citation type="submission" date="2017-02" db="EMBL/GenBank/DDBJ databases">
        <authorList>
            <person name="Peterson S.W."/>
        </authorList>
    </citation>
    <scope>NUCLEOTIDE SEQUENCE [LARGE SCALE GENOMIC DNA]</scope>
    <source>
        <strain evidence="4 5">DSM 24412</strain>
    </source>
</reference>
<evidence type="ECO:0000313" key="5">
    <source>
        <dbReference type="Proteomes" id="UP000191055"/>
    </source>
</evidence>
<dbReference type="PANTHER" id="PTHR43818">
    <property type="entry name" value="BCDNA.GH03377"/>
    <property type="match status" value="1"/>
</dbReference>
<dbReference type="InterPro" id="IPR036291">
    <property type="entry name" value="NAD(P)-bd_dom_sf"/>
</dbReference>
<dbReference type="AlphaFoldDB" id="A0A1T5EVW7"/>
<dbReference type="Proteomes" id="UP000191055">
    <property type="component" value="Unassembled WGS sequence"/>
</dbReference>
<protein>
    <submittedName>
        <fullName evidence="4">Oxidoreductase family, NAD-binding Rossmann fold</fullName>
    </submittedName>
</protein>
<keyword evidence="5" id="KW-1185">Reference proteome</keyword>
<dbReference type="RefSeq" id="WP_079557240.1">
    <property type="nucleotide sequence ID" value="NZ_CP021904.1"/>
</dbReference>
<dbReference type="GO" id="GO:0016491">
    <property type="term" value="F:oxidoreductase activity"/>
    <property type="evidence" value="ECO:0007669"/>
    <property type="project" value="UniProtKB-KW"/>
</dbReference>
<dbReference type="SUPFAM" id="SSF51735">
    <property type="entry name" value="NAD(P)-binding Rossmann-fold domains"/>
    <property type="match status" value="1"/>
</dbReference>
<dbReference type="Gene3D" id="3.40.50.720">
    <property type="entry name" value="NAD(P)-binding Rossmann-like Domain"/>
    <property type="match status" value="1"/>
</dbReference>
<evidence type="ECO:0000259" key="3">
    <source>
        <dbReference type="Pfam" id="PF16490"/>
    </source>
</evidence>
<dbReference type="InterPro" id="IPR000683">
    <property type="entry name" value="Gfo/Idh/MocA-like_OxRdtase_N"/>
</dbReference>
<accession>A0A1T5EVW7</accession>
<dbReference type="Pfam" id="PF16490">
    <property type="entry name" value="Oxidoreduct_C"/>
    <property type="match status" value="1"/>
</dbReference>
<evidence type="ECO:0000259" key="2">
    <source>
        <dbReference type="Pfam" id="PF01408"/>
    </source>
</evidence>
<feature type="domain" description="Gfo/Idh/MocA-like oxidoreductase N-terminal" evidence="2">
    <location>
        <begin position="99"/>
        <end position="166"/>
    </location>
</feature>
<evidence type="ECO:0000256" key="1">
    <source>
        <dbReference type="ARBA" id="ARBA00023002"/>
    </source>
</evidence>
<gene>
    <name evidence="4" type="ORF">SAMN03080601_01426</name>
</gene>
<dbReference type="InterPro" id="IPR050463">
    <property type="entry name" value="Gfo/Idh/MocA_oxidrdct_glycsds"/>
</dbReference>
<feature type="domain" description="Putative oxidoreductase C-terminal" evidence="3">
    <location>
        <begin position="180"/>
        <end position="458"/>
    </location>
</feature>
<dbReference type="InterPro" id="IPR032459">
    <property type="entry name" value="Oxidoreduct_C"/>
</dbReference>
<dbReference type="OrthoDB" id="9785257at2"/>
<sequence length="462" mass="52341">MKLIIGLSTVLMMHLSSCQQPSGNGFTGAENEVKLITLNPGHFHAALIQKEMYSQVDPTVHVYAPKGSDLDLHMQRINGFNTREQDPTSWESRIYTGTDYLEKMLSERKGNVVVLAGNNKLKTSYIKTAVENGFNVLSDKPMVIDGASFEMLEEAFQIAKQNNVLLYDIMTERYEITGQLQRAIGLVPEIFGTMEKGSPENPAVVKESVHHFFKYVAGSVLRRPPWYFDVSQQGEGIIDVTTHLVDLIQWICFPDVILNYKSDVNVYDARRWPTNVSLQQFLDVTGLQAVPDYMKSDFNDNDVLEVFANGEMSYELKGVHARVSVVWDYEAPEGGGDTHVSLMRGSKSNLIIRQGAEQNFVPMLYIEPAPGQSFTSWKPEVRNGFEKISNQFPGVELVFEGSEFRVEIPDHYRIGHEAHFGRVAEKYLGFLVDGKLPDWEVPNMLTKYYTTTRALEMARERD</sequence>
<keyword evidence="1" id="KW-0560">Oxidoreductase</keyword>
<dbReference type="Pfam" id="PF01408">
    <property type="entry name" value="GFO_IDH_MocA"/>
    <property type="match status" value="1"/>
</dbReference>
<dbReference type="EMBL" id="FUYV01000006">
    <property type="protein sequence ID" value="SKB88114.1"/>
    <property type="molecule type" value="Genomic_DNA"/>
</dbReference>